<evidence type="ECO:0000313" key="2">
    <source>
        <dbReference type="EMBL" id="CAD8145300.1"/>
    </source>
</evidence>
<dbReference type="EMBL" id="CAJJDP010000017">
    <property type="protein sequence ID" value="CAD8145300.1"/>
    <property type="molecule type" value="Genomic_DNA"/>
</dbReference>
<evidence type="ECO:0000313" key="3">
    <source>
        <dbReference type="Proteomes" id="UP000683925"/>
    </source>
</evidence>
<organism evidence="2 3">
    <name type="scientific">Paramecium octaurelia</name>
    <dbReference type="NCBI Taxonomy" id="43137"/>
    <lineage>
        <taxon>Eukaryota</taxon>
        <taxon>Sar</taxon>
        <taxon>Alveolata</taxon>
        <taxon>Ciliophora</taxon>
        <taxon>Intramacronucleata</taxon>
        <taxon>Oligohymenophorea</taxon>
        <taxon>Peniculida</taxon>
        <taxon>Parameciidae</taxon>
        <taxon>Paramecium</taxon>
    </lineage>
</organism>
<sequence>MQCSIQISIICIFIIAFQIRMVSTHPLLNQFQWKISKRLEQNIDLSKYSNQFCTLLRCNNEELDFKIPQIIGIIKLGQLSRLAVLEFKLLMQQSIIEAQINGSFQNDLDFIRDIIIFIELNYLQSEDEKFLPESIPSSLSPLKAKIMTTKTSYQKDGWRKINI</sequence>
<name>A0A8S1SYP5_PAROT</name>
<comment type="caution">
    <text evidence="2">The sequence shown here is derived from an EMBL/GenBank/DDBJ whole genome shotgun (WGS) entry which is preliminary data.</text>
</comment>
<dbReference type="OMA" id="IIFIELN"/>
<keyword evidence="3" id="KW-1185">Reference proteome</keyword>
<keyword evidence="1" id="KW-0472">Membrane</keyword>
<evidence type="ECO:0000256" key="1">
    <source>
        <dbReference type="SAM" id="Phobius"/>
    </source>
</evidence>
<gene>
    <name evidence="2" type="ORF">POCTA_138.1.T0170160</name>
</gene>
<proteinExistence type="predicted"/>
<protein>
    <submittedName>
        <fullName evidence="2">Uncharacterized protein</fullName>
    </submittedName>
</protein>
<dbReference type="OrthoDB" id="304755at2759"/>
<keyword evidence="1" id="KW-1133">Transmembrane helix</keyword>
<feature type="transmembrane region" description="Helical" evidence="1">
    <location>
        <begin position="6"/>
        <end position="28"/>
    </location>
</feature>
<keyword evidence="1" id="KW-0812">Transmembrane</keyword>
<reference evidence="2" key="1">
    <citation type="submission" date="2021-01" db="EMBL/GenBank/DDBJ databases">
        <authorList>
            <consortium name="Genoscope - CEA"/>
            <person name="William W."/>
        </authorList>
    </citation>
    <scope>NUCLEOTIDE SEQUENCE</scope>
</reference>
<dbReference type="Proteomes" id="UP000683925">
    <property type="component" value="Unassembled WGS sequence"/>
</dbReference>
<dbReference type="AlphaFoldDB" id="A0A8S1SYP5"/>
<accession>A0A8S1SYP5</accession>